<keyword evidence="1" id="KW-0808">Transferase</keyword>
<evidence type="ECO:0000256" key="1">
    <source>
        <dbReference type="ARBA" id="ARBA00022679"/>
    </source>
</evidence>
<comment type="caution">
    <text evidence="2">The sequence shown here is derived from an EMBL/GenBank/DDBJ whole genome shotgun (WGS) entry which is preliminary data.</text>
</comment>
<name>X0WLD7_9ZZZZ</name>
<dbReference type="PANTHER" id="PTHR12788">
    <property type="entry name" value="PROTEIN-TYROSINE SULFOTRANSFERASE 2"/>
    <property type="match status" value="1"/>
</dbReference>
<protein>
    <recommendedName>
        <fullName evidence="3">Sulfotransferase domain-containing protein</fullName>
    </recommendedName>
</protein>
<dbReference type="InterPro" id="IPR027417">
    <property type="entry name" value="P-loop_NTPase"/>
</dbReference>
<dbReference type="SUPFAM" id="SSF52540">
    <property type="entry name" value="P-loop containing nucleoside triphosphate hydrolases"/>
    <property type="match status" value="1"/>
</dbReference>
<evidence type="ECO:0000313" key="2">
    <source>
        <dbReference type="EMBL" id="GAG31455.1"/>
    </source>
</evidence>
<dbReference type="GO" id="GO:0005794">
    <property type="term" value="C:Golgi apparatus"/>
    <property type="evidence" value="ECO:0007669"/>
    <property type="project" value="UniProtKB-ARBA"/>
</dbReference>
<dbReference type="InterPro" id="IPR026634">
    <property type="entry name" value="TPST-like"/>
</dbReference>
<accession>X0WLD7</accession>
<reference evidence="2" key="1">
    <citation type="journal article" date="2014" name="Front. Microbiol.">
        <title>High frequency of phylogenetically diverse reductive dehalogenase-homologous genes in deep subseafloor sedimentary metagenomes.</title>
        <authorList>
            <person name="Kawai M."/>
            <person name="Futagami T."/>
            <person name="Toyoda A."/>
            <person name="Takaki Y."/>
            <person name="Nishi S."/>
            <person name="Hori S."/>
            <person name="Arai W."/>
            <person name="Tsubouchi T."/>
            <person name="Morono Y."/>
            <person name="Uchiyama I."/>
            <person name="Ito T."/>
            <person name="Fujiyama A."/>
            <person name="Inagaki F."/>
            <person name="Takami H."/>
        </authorList>
    </citation>
    <scope>NUCLEOTIDE SEQUENCE</scope>
    <source>
        <strain evidence="2">Expedition CK06-06</strain>
    </source>
</reference>
<dbReference type="Pfam" id="PF13469">
    <property type="entry name" value="Sulfotransfer_3"/>
    <property type="match status" value="1"/>
</dbReference>
<organism evidence="2">
    <name type="scientific">marine sediment metagenome</name>
    <dbReference type="NCBI Taxonomy" id="412755"/>
    <lineage>
        <taxon>unclassified sequences</taxon>
        <taxon>metagenomes</taxon>
        <taxon>ecological metagenomes</taxon>
    </lineage>
</organism>
<dbReference type="AlphaFoldDB" id="X0WLD7"/>
<dbReference type="PANTHER" id="PTHR12788:SF10">
    <property type="entry name" value="PROTEIN-TYROSINE SULFOTRANSFERASE"/>
    <property type="match status" value="1"/>
</dbReference>
<dbReference type="GO" id="GO:0008476">
    <property type="term" value="F:protein-tyrosine sulfotransferase activity"/>
    <property type="evidence" value="ECO:0007669"/>
    <property type="project" value="InterPro"/>
</dbReference>
<feature type="non-terminal residue" evidence="2">
    <location>
        <position position="1"/>
    </location>
</feature>
<dbReference type="EMBL" id="BARS01045326">
    <property type="protein sequence ID" value="GAG31455.1"/>
    <property type="molecule type" value="Genomic_DNA"/>
</dbReference>
<dbReference type="Gene3D" id="3.40.50.300">
    <property type="entry name" value="P-loop containing nucleotide triphosphate hydrolases"/>
    <property type="match status" value="1"/>
</dbReference>
<gene>
    <name evidence="2" type="ORF">S01H1_68354</name>
</gene>
<sequence length="141" mass="16937">IDSIPRSSIWLDDTPFNILHASFLHELFPQMKLIHIYRDVRDVISSYKNQHWGGNTVEEISLWIKNILDVWNEEKEKIPKDVFYEVMFEDLMKNPRKKTEDLCDFLEIEFSNEMLNVDLTKSHIGRWKSDLTKNEIEKIRI</sequence>
<evidence type="ECO:0008006" key="3">
    <source>
        <dbReference type="Google" id="ProtNLM"/>
    </source>
</evidence>
<proteinExistence type="predicted"/>